<reference evidence="1 2" key="1">
    <citation type="submission" date="2014-06" db="EMBL/GenBank/DDBJ databases">
        <title>Shewanella sp. YQH10.</title>
        <authorList>
            <person name="Liu Y."/>
            <person name="Zeng R."/>
        </authorList>
    </citation>
    <scope>NUCLEOTIDE SEQUENCE [LARGE SCALE GENOMIC DNA]</scope>
    <source>
        <strain evidence="1 2">YQH10</strain>
    </source>
</reference>
<dbReference type="EMBL" id="JPEO01000003">
    <property type="protein sequence ID" value="KFZ38188.1"/>
    <property type="molecule type" value="Genomic_DNA"/>
</dbReference>
<gene>
    <name evidence="1" type="ORF">HR45_06725</name>
</gene>
<organism evidence="1 2">
    <name type="scientific">Shewanella mangrovi</name>
    <dbReference type="NCBI Taxonomy" id="1515746"/>
    <lineage>
        <taxon>Bacteria</taxon>
        <taxon>Pseudomonadati</taxon>
        <taxon>Pseudomonadota</taxon>
        <taxon>Gammaproteobacteria</taxon>
        <taxon>Alteromonadales</taxon>
        <taxon>Shewanellaceae</taxon>
        <taxon>Shewanella</taxon>
    </lineage>
</organism>
<dbReference type="OrthoDB" id="9990740at2"/>
<sequence>MSTEEGKQLLLAQQVQALLSAMKLAVTKRQWHQLRMLDGELTALSQQLASPEFSALAQRLKPVLQHHYRSILQQLESEQNQVKQKMEQHLRDQEGIKAYQTSMDGQSW</sequence>
<dbReference type="Proteomes" id="UP000029264">
    <property type="component" value="Unassembled WGS sequence"/>
</dbReference>
<dbReference type="STRING" id="1515746.HR45_06725"/>
<evidence type="ECO:0000313" key="2">
    <source>
        <dbReference type="Proteomes" id="UP000029264"/>
    </source>
</evidence>
<comment type="caution">
    <text evidence="1">The sequence shown here is derived from an EMBL/GenBank/DDBJ whole genome shotgun (WGS) entry which is preliminary data.</text>
</comment>
<protein>
    <recommendedName>
        <fullName evidence="3">Flagellar protein FliT</fullName>
    </recommendedName>
</protein>
<keyword evidence="2" id="KW-1185">Reference proteome</keyword>
<proteinExistence type="predicted"/>
<accession>A0A094LSM4</accession>
<evidence type="ECO:0000313" key="1">
    <source>
        <dbReference type="EMBL" id="KFZ38188.1"/>
    </source>
</evidence>
<dbReference type="AlphaFoldDB" id="A0A094LSM4"/>
<evidence type="ECO:0008006" key="3">
    <source>
        <dbReference type="Google" id="ProtNLM"/>
    </source>
</evidence>
<dbReference type="RefSeq" id="WP_037440995.1">
    <property type="nucleotide sequence ID" value="NZ_JPEO01000003.1"/>
</dbReference>
<name>A0A094LSM4_9GAMM</name>